<keyword evidence="3 4" id="KW-0418">Kinase</keyword>
<reference evidence="5" key="1">
    <citation type="submission" date="2018-07" db="EMBL/GenBank/DDBJ databases">
        <authorList>
            <person name="Somerville V."/>
        </authorList>
    </citation>
    <scope>NUCLEOTIDE SEQUENCE</scope>
    <source>
        <strain evidence="5">NWC_2_2</strain>
    </source>
</reference>
<dbReference type="PANTHER" id="PTHR21599">
    <property type="entry name" value="GLYCERATE KINASE"/>
    <property type="match status" value="1"/>
</dbReference>
<accession>A0A3G6JJL3</accession>
<dbReference type="Gene3D" id="3.40.50.10350">
    <property type="entry name" value="Glycerate kinase, domain 1"/>
    <property type="match status" value="1"/>
</dbReference>
<dbReference type="SUPFAM" id="SSF110738">
    <property type="entry name" value="Glycerate kinase I"/>
    <property type="match status" value="1"/>
</dbReference>
<evidence type="ECO:0000313" key="5">
    <source>
        <dbReference type="EMBL" id="AZA16154.1"/>
    </source>
</evidence>
<dbReference type="GO" id="GO:0008887">
    <property type="term" value="F:glycerate kinase activity"/>
    <property type="evidence" value="ECO:0007669"/>
    <property type="project" value="UniProtKB-UniRule"/>
</dbReference>
<evidence type="ECO:0000256" key="4">
    <source>
        <dbReference type="PIRNR" id="PIRNR006078"/>
    </source>
</evidence>
<dbReference type="PIRSF" id="PIRSF006078">
    <property type="entry name" value="GlxK"/>
    <property type="match status" value="1"/>
</dbReference>
<name>A0A3G6JJL3_LACDL</name>
<gene>
    <name evidence="5" type="ORF">DQL93_06180</name>
</gene>
<evidence type="ECO:0000256" key="1">
    <source>
        <dbReference type="ARBA" id="ARBA00006284"/>
    </source>
</evidence>
<protein>
    <submittedName>
        <fullName evidence="5">Glycerate kinase</fullName>
    </submittedName>
</protein>
<organism evidence="5">
    <name type="scientific">Lactobacillus delbrueckii subsp. lactis</name>
    <dbReference type="NCBI Taxonomy" id="29397"/>
    <lineage>
        <taxon>Bacteria</taxon>
        <taxon>Bacillati</taxon>
        <taxon>Bacillota</taxon>
        <taxon>Bacilli</taxon>
        <taxon>Lactobacillales</taxon>
        <taxon>Lactobacillaceae</taxon>
        <taxon>Lactobacillus</taxon>
    </lineage>
</organism>
<dbReference type="PANTHER" id="PTHR21599:SF0">
    <property type="entry name" value="GLYCERATE KINASE"/>
    <property type="match status" value="1"/>
</dbReference>
<dbReference type="NCBIfam" id="TIGR00045">
    <property type="entry name" value="glycerate kinase"/>
    <property type="match status" value="1"/>
</dbReference>
<dbReference type="GO" id="GO:0031388">
    <property type="term" value="P:organic acid phosphorylation"/>
    <property type="evidence" value="ECO:0007669"/>
    <property type="project" value="UniProtKB-UniRule"/>
</dbReference>
<dbReference type="EMBL" id="CP031023">
    <property type="protein sequence ID" value="AZA16154.1"/>
    <property type="molecule type" value="Genomic_DNA"/>
</dbReference>
<dbReference type="Gene3D" id="3.90.1510.10">
    <property type="entry name" value="Glycerate kinase, domain 2"/>
    <property type="match status" value="1"/>
</dbReference>
<evidence type="ECO:0000256" key="2">
    <source>
        <dbReference type="ARBA" id="ARBA00022679"/>
    </source>
</evidence>
<dbReference type="Pfam" id="PF02595">
    <property type="entry name" value="Gly_kinase"/>
    <property type="match status" value="1"/>
</dbReference>
<dbReference type="InterPro" id="IPR018193">
    <property type="entry name" value="Glyc_kinase_flavodox-like_fold"/>
</dbReference>
<dbReference type="InterPro" id="IPR036129">
    <property type="entry name" value="Glycerate_kinase_sf"/>
</dbReference>
<proteinExistence type="inferred from homology"/>
<comment type="similarity">
    <text evidence="1 4">Belongs to the glycerate kinase type-1 family.</text>
</comment>
<keyword evidence="2 4" id="KW-0808">Transferase</keyword>
<dbReference type="InterPro" id="IPR018197">
    <property type="entry name" value="Glycerate_kinase_RE-like"/>
</dbReference>
<dbReference type="InterPro" id="IPR004381">
    <property type="entry name" value="Glycerate_kinase"/>
</dbReference>
<sequence>MLKFITASDSFKESLSAKEACQAMADGIKRVFPEAEVVQVPMADGGEGTVDAILSCIPGEKVAKEVTGPDGKRLLASYGLINDGECAVIETAAASGLGLLAKKDRDPMTATTFGTGELLLDALKRGVKKIIVGLGGSATNDGGAGLAQALGVRFLDKNGQELPFGGGSLDQLARIDTSGLASRLKEVEIILASDVTNPLTGPNGASAVFGPQKGADKEMVQKLDASLHHYAAVIKEQVGKDVENVPGSGAAGGLGAGFLAFSKCQMKAGAQIVIEESHLAEKMRDADYVFTGEGGIDFQTKFGKTPYAVAQVAKKLGIPVFALAGQVGDGIDSLYEAGFTGIFGILPGICSLPEALAGGGDNLARTSENIARVVKAARVNLQ</sequence>
<dbReference type="AlphaFoldDB" id="A0A3G6JJL3"/>
<evidence type="ECO:0000256" key="3">
    <source>
        <dbReference type="ARBA" id="ARBA00022777"/>
    </source>
</evidence>